<reference evidence="3 4" key="1">
    <citation type="submission" date="2007-06" db="EMBL/GenBank/DDBJ databases">
        <title>The Genome Sequence of Coccidioides posadasii RMSCC_3488.</title>
        <authorList>
            <consortium name="Coccidioides Genome Resources Consortium"/>
            <consortium name="The Broad Institute Genome Sequencing Platform"/>
            <person name="Henn M.R."/>
            <person name="Sykes S."/>
            <person name="Young S."/>
            <person name="Jaffe D."/>
            <person name="Berlin A."/>
            <person name="Alvarez P."/>
            <person name="Butler J."/>
            <person name="Gnerre S."/>
            <person name="Grabherr M."/>
            <person name="Mauceli E."/>
            <person name="Brockman W."/>
            <person name="Kodira C."/>
            <person name="Alvarado L."/>
            <person name="Zeng Q."/>
            <person name="Crawford M."/>
            <person name="Antoine C."/>
            <person name="Devon K."/>
            <person name="Galgiani J."/>
            <person name="Orsborn K."/>
            <person name="Lewis M.L."/>
            <person name="Nusbaum C."/>
            <person name="Galagan J."/>
            <person name="Birren B."/>
        </authorList>
    </citation>
    <scope>NUCLEOTIDE SEQUENCE [LARGE SCALE GENOMIC DNA]</scope>
    <source>
        <strain evidence="3 4">RMSCC 3488</strain>
    </source>
</reference>
<dbReference type="Gene3D" id="2.60.40.640">
    <property type="match status" value="1"/>
</dbReference>
<dbReference type="InterPro" id="IPR014752">
    <property type="entry name" value="Arrestin-like_C"/>
</dbReference>
<feature type="compositionally biased region" description="Polar residues" evidence="1">
    <location>
        <begin position="524"/>
        <end position="535"/>
    </location>
</feature>
<dbReference type="SMART" id="SM01017">
    <property type="entry name" value="Arrestin_C"/>
    <property type="match status" value="1"/>
</dbReference>
<feature type="compositionally biased region" description="Low complexity" evidence="1">
    <location>
        <begin position="552"/>
        <end position="561"/>
    </location>
</feature>
<dbReference type="Proteomes" id="UP000054567">
    <property type="component" value="Unassembled WGS sequence"/>
</dbReference>
<name>A0A0J6FRJ0_COCPO</name>
<reference evidence="4" key="2">
    <citation type="journal article" date="2009" name="Genome Res.">
        <title>Comparative genomic analyses of the human fungal pathogens Coccidioides and their relatives.</title>
        <authorList>
            <person name="Sharpton T.J."/>
            <person name="Stajich J.E."/>
            <person name="Rounsley S.D."/>
            <person name="Gardner M.J."/>
            <person name="Wortman J.R."/>
            <person name="Jordar V.S."/>
            <person name="Maiti R."/>
            <person name="Kodira C.D."/>
            <person name="Neafsey D.E."/>
            <person name="Zeng Q."/>
            <person name="Hung C.-Y."/>
            <person name="McMahan C."/>
            <person name="Muszewska A."/>
            <person name="Grynberg M."/>
            <person name="Mandel M.A."/>
            <person name="Kellner E.M."/>
            <person name="Barker B.M."/>
            <person name="Galgiani J.N."/>
            <person name="Orbach M.J."/>
            <person name="Kirkland T.N."/>
            <person name="Cole G.T."/>
            <person name="Henn M.R."/>
            <person name="Birren B.W."/>
            <person name="Taylor J.W."/>
        </authorList>
    </citation>
    <scope>NUCLEOTIDE SEQUENCE [LARGE SCALE GENOMIC DNA]</scope>
    <source>
        <strain evidence="4">RMSCC 3488</strain>
    </source>
</reference>
<dbReference type="GO" id="GO:0005829">
    <property type="term" value="C:cytosol"/>
    <property type="evidence" value="ECO:0007669"/>
    <property type="project" value="TreeGrafter"/>
</dbReference>
<dbReference type="PANTHER" id="PTHR11188">
    <property type="entry name" value="ARRESTIN DOMAIN CONTAINING PROTEIN"/>
    <property type="match status" value="1"/>
</dbReference>
<dbReference type="InterPro" id="IPR050357">
    <property type="entry name" value="Arrestin_domain-protein"/>
</dbReference>
<proteinExistence type="predicted"/>
<dbReference type="GO" id="GO:0030674">
    <property type="term" value="F:protein-macromolecule adaptor activity"/>
    <property type="evidence" value="ECO:0007669"/>
    <property type="project" value="TreeGrafter"/>
</dbReference>
<dbReference type="Pfam" id="PF02752">
    <property type="entry name" value="Arrestin_C"/>
    <property type="match status" value="1"/>
</dbReference>
<evidence type="ECO:0000313" key="3">
    <source>
        <dbReference type="EMBL" id="KMM71639.1"/>
    </source>
</evidence>
<dbReference type="EMBL" id="DS268113">
    <property type="protein sequence ID" value="KMM71639.1"/>
    <property type="molecule type" value="Genomic_DNA"/>
</dbReference>
<dbReference type="GO" id="GO:0031625">
    <property type="term" value="F:ubiquitin protein ligase binding"/>
    <property type="evidence" value="ECO:0007669"/>
    <property type="project" value="TreeGrafter"/>
</dbReference>
<dbReference type="AlphaFoldDB" id="A0A0J6FRJ0"/>
<reference evidence="4" key="3">
    <citation type="journal article" date="2010" name="Genome Res.">
        <title>Population genomic sequencing of Coccidioides fungi reveals recent hybridization and transposon control.</title>
        <authorList>
            <person name="Neafsey D.E."/>
            <person name="Barker B.M."/>
            <person name="Sharpton T.J."/>
            <person name="Stajich J.E."/>
            <person name="Park D.J."/>
            <person name="Whiston E."/>
            <person name="Hung C.-Y."/>
            <person name="McMahan C."/>
            <person name="White J."/>
            <person name="Sykes S."/>
            <person name="Heiman D."/>
            <person name="Young S."/>
            <person name="Zeng Q."/>
            <person name="Abouelleil A."/>
            <person name="Aftuck L."/>
            <person name="Bessette D."/>
            <person name="Brown A."/>
            <person name="FitzGerald M."/>
            <person name="Lui A."/>
            <person name="Macdonald J.P."/>
            <person name="Priest M."/>
            <person name="Orbach M.J."/>
            <person name="Galgiani J.N."/>
            <person name="Kirkland T.N."/>
            <person name="Cole G.T."/>
            <person name="Birren B.W."/>
            <person name="Henn M.R."/>
            <person name="Taylor J.W."/>
            <person name="Rounsley S.D."/>
        </authorList>
    </citation>
    <scope>NUCLEOTIDE SEQUENCE [LARGE SCALE GENOMIC DNA]</scope>
    <source>
        <strain evidence="4">RMSCC 3488</strain>
    </source>
</reference>
<sequence length="661" mass="72785">MWLDLEHQTRADVLRDRLQNDDSARSSISSDAPSVLPPLANEKLVASGNGISVSIAQTEPVIFMKDSMRGGIETSMLRAICIEDLEVHQIQKISSRSKGAVHSRGPEGVPGKRAQYNDDHSLMTHTWPFFNAQFGSAENGYGADFVQLTRPQGGKEGLGISTIEVFNKAHSASSMERVGMKELRSLSLKHTPSRSFVKGEAYYNGQSVAQKGYKTFRPGDYIYNFELPIDSKLPETIKTDCASVKYWLDVSVERAGVFRPNLLGVKEVLFVRTPSQGSLEQVEPIAISRTWEDQLHYDIVISGKSFPLGAKIPIAFKLTPLAKVACHRIKVYVTETIQQWTSGKTAHRLDSSKQLLLFEKRADSASVSAYPGSRMRVTAGGGIHWDDRAAAAQGHEVVDPRRTSLLGDLESDFGAGPTEMEFDVQLPTCPLMKERDSSQRLHCDTTPDEAYPKKRRHFEISIDSPFHILSCLATQSNIYLPSYSSPSSFPSEEYECGCPGAQPTTKAPYHAHSASPAQLSMLLNMSSDPSFHPQPSSSTSSTSTLTADQADNSSESSNPSNIPTRPIHLIRIPSFAPPPFEDVPPPPPLVTPPPDYSTIIPTDDPSAGILDYFHRLHHAEQEYDENTRGNARVDVPLTPGGRVHRSIEIPRELVRIDAIAD</sequence>
<feature type="region of interest" description="Disordered" evidence="1">
    <location>
        <begin position="524"/>
        <end position="565"/>
    </location>
</feature>
<dbReference type="OrthoDB" id="2238745at2759"/>
<evidence type="ECO:0000313" key="4">
    <source>
        <dbReference type="Proteomes" id="UP000054567"/>
    </source>
</evidence>
<feature type="domain" description="Arrestin C-terminal-like" evidence="2">
    <location>
        <begin position="291"/>
        <end position="473"/>
    </location>
</feature>
<dbReference type="VEuPathDB" id="FungiDB:CPAG_07942"/>
<dbReference type="PANTHER" id="PTHR11188:SF174">
    <property type="entry name" value="ARRESTIN-RELATED TRAFFICKING ADAPTER 10-RELATED"/>
    <property type="match status" value="1"/>
</dbReference>
<accession>A0A0J6FRJ0</accession>
<gene>
    <name evidence="3" type="ORF">CPAG_07942</name>
</gene>
<evidence type="ECO:0000259" key="2">
    <source>
        <dbReference type="SMART" id="SM01017"/>
    </source>
</evidence>
<dbReference type="GO" id="GO:0070086">
    <property type="term" value="P:ubiquitin-dependent endocytosis"/>
    <property type="evidence" value="ECO:0007669"/>
    <property type="project" value="TreeGrafter"/>
</dbReference>
<dbReference type="InterPro" id="IPR011022">
    <property type="entry name" value="Arrestin_C-like"/>
</dbReference>
<organism evidence="3 4">
    <name type="scientific">Coccidioides posadasii RMSCC 3488</name>
    <dbReference type="NCBI Taxonomy" id="454284"/>
    <lineage>
        <taxon>Eukaryota</taxon>
        <taxon>Fungi</taxon>
        <taxon>Dikarya</taxon>
        <taxon>Ascomycota</taxon>
        <taxon>Pezizomycotina</taxon>
        <taxon>Eurotiomycetes</taxon>
        <taxon>Eurotiomycetidae</taxon>
        <taxon>Onygenales</taxon>
        <taxon>Onygenaceae</taxon>
        <taxon>Coccidioides</taxon>
    </lineage>
</organism>
<protein>
    <submittedName>
        <fullName evidence="3">Arrestin domain-containing protein</fullName>
    </submittedName>
</protein>
<evidence type="ECO:0000256" key="1">
    <source>
        <dbReference type="SAM" id="MobiDB-lite"/>
    </source>
</evidence>